<proteinExistence type="predicted"/>
<dbReference type="EMBL" id="RQJO01000015">
    <property type="protein sequence ID" value="RRA98641.1"/>
    <property type="molecule type" value="Genomic_DNA"/>
</dbReference>
<dbReference type="AlphaFoldDB" id="A0A3P1BCI6"/>
<organism evidence="1 2">
    <name type="scientific">Larkinella rosea</name>
    <dbReference type="NCBI Taxonomy" id="2025312"/>
    <lineage>
        <taxon>Bacteria</taxon>
        <taxon>Pseudomonadati</taxon>
        <taxon>Bacteroidota</taxon>
        <taxon>Cytophagia</taxon>
        <taxon>Cytophagales</taxon>
        <taxon>Spirosomataceae</taxon>
        <taxon>Larkinella</taxon>
    </lineage>
</organism>
<reference evidence="1 2" key="1">
    <citation type="submission" date="2018-11" db="EMBL/GenBank/DDBJ databases">
        <authorList>
            <person name="Zhou Z."/>
            <person name="Wang G."/>
        </authorList>
    </citation>
    <scope>NUCLEOTIDE SEQUENCE [LARGE SCALE GENOMIC DNA]</scope>
    <source>
        <strain evidence="1 2">KCTC52004</strain>
    </source>
</reference>
<accession>A0A3P1BCI6</accession>
<keyword evidence="2" id="KW-1185">Reference proteome</keyword>
<comment type="caution">
    <text evidence="1">The sequence shown here is derived from an EMBL/GenBank/DDBJ whole genome shotgun (WGS) entry which is preliminary data.</text>
</comment>
<name>A0A3P1BCI6_9BACT</name>
<evidence type="ECO:0000313" key="1">
    <source>
        <dbReference type="EMBL" id="RRA98641.1"/>
    </source>
</evidence>
<dbReference type="OrthoDB" id="676278at2"/>
<dbReference type="RefSeq" id="WP_124878480.1">
    <property type="nucleotide sequence ID" value="NZ_RQJO01000015.1"/>
</dbReference>
<evidence type="ECO:0000313" key="2">
    <source>
        <dbReference type="Proteomes" id="UP000271925"/>
    </source>
</evidence>
<gene>
    <name evidence="1" type="ORF">EHT25_26940</name>
</gene>
<sequence>MNQGFKLRFDQMQENNPADPAEPLTTSELDIYPQPGYGRQLCLIWPDGRRMFFNYAYLVTGEFDPNAEKNNIKLSFSSHVVLLQGYGLERLFMALLDQLPRQLIAIDPRYILDDELTNTSITDIIVEKKD</sequence>
<protein>
    <submittedName>
        <fullName evidence="1">Uncharacterized protein</fullName>
    </submittedName>
</protein>
<dbReference type="Proteomes" id="UP000271925">
    <property type="component" value="Unassembled WGS sequence"/>
</dbReference>